<dbReference type="EMBL" id="SCFB01000010">
    <property type="protein sequence ID" value="RZI45509.1"/>
    <property type="molecule type" value="Genomic_DNA"/>
</dbReference>
<evidence type="ECO:0000313" key="3">
    <source>
        <dbReference type="EMBL" id="RZI45509.1"/>
    </source>
</evidence>
<gene>
    <name evidence="3" type="ORF">EQU50_06760</name>
</gene>
<keyword evidence="4" id="KW-1185">Reference proteome</keyword>
<feature type="signal peptide" evidence="2">
    <location>
        <begin position="1"/>
        <end position="24"/>
    </location>
</feature>
<dbReference type="Proteomes" id="UP000293550">
    <property type="component" value="Unassembled WGS sequence"/>
</dbReference>
<evidence type="ECO:0000256" key="1">
    <source>
        <dbReference type="SAM" id="MobiDB-lite"/>
    </source>
</evidence>
<feature type="chain" id="PRO_5020987042" evidence="2">
    <location>
        <begin position="25"/>
        <end position="199"/>
    </location>
</feature>
<feature type="region of interest" description="Disordered" evidence="1">
    <location>
        <begin position="180"/>
        <end position="199"/>
    </location>
</feature>
<dbReference type="AlphaFoldDB" id="A0A4Q7DHA2"/>
<evidence type="ECO:0000313" key="4">
    <source>
        <dbReference type="Proteomes" id="UP000293550"/>
    </source>
</evidence>
<name>A0A4Q7DHA2_9PROT</name>
<organism evidence="3 4">
    <name type="scientific">Candidatus Finniella inopinata</name>
    <dbReference type="NCBI Taxonomy" id="1696036"/>
    <lineage>
        <taxon>Bacteria</taxon>
        <taxon>Pseudomonadati</taxon>
        <taxon>Pseudomonadota</taxon>
        <taxon>Alphaproteobacteria</taxon>
        <taxon>Holosporales</taxon>
        <taxon>Candidatus Paracaedibacteraceae</taxon>
        <taxon>Candidatus Finniella</taxon>
    </lineage>
</organism>
<comment type="caution">
    <text evidence="3">The sequence shown here is derived from an EMBL/GenBank/DDBJ whole genome shotgun (WGS) entry which is preliminary data.</text>
</comment>
<reference evidence="3 4" key="1">
    <citation type="submission" date="2018-10" db="EMBL/GenBank/DDBJ databases">
        <title>An updated phylogeny of the Alphaproteobacteria reveals that the parasitic Rickettsiales and Holosporales have independent origins.</title>
        <authorList>
            <person name="Munoz-Gomez S.A."/>
            <person name="Hess S."/>
            <person name="Burger G."/>
            <person name="Lang B.F."/>
            <person name="Susko E."/>
            <person name="Slamovits C.H."/>
            <person name="Roger A.J."/>
        </authorList>
    </citation>
    <scope>NUCLEOTIDE SEQUENCE [LARGE SCALE GENOMIC DNA]</scope>
    <source>
        <strain evidence="3">HOLO01</strain>
    </source>
</reference>
<sequence>MMKFLKKTAITAFLTTALVSGAMAASALPEPLQPNKYGFALNSIAKLVVVIDGSLLTAIKENALPSPRDRTHMNQMHFLKEVVDKTLTLVKKEKADADLSFIIGKLGSNNLEKEIGFNLSADLKNTEVHKAFQDTVDATAKDLFKYLGFKNADVTLVNGDKVEAGAISGTTPVIPSAARVKVEESDGNSPIEKSYGKGK</sequence>
<protein>
    <submittedName>
        <fullName evidence="3">Uncharacterized protein</fullName>
    </submittedName>
</protein>
<keyword evidence="2" id="KW-0732">Signal</keyword>
<accession>A0A4Q7DHA2</accession>
<dbReference type="RefSeq" id="WP_130154370.1">
    <property type="nucleotide sequence ID" value="NZ_SCFB01000010.1"/>
</dbReference>
<evidence type="ECO:0000256" key="2">
    <source>
        <dbReference type="SAM" id="SignalP"/>
    </source>
</evidence>
<proteinExistence type="predicted"/>